<evidence type="ECO:0000313" key="4">
    <source>
        <dbReference type="Proteomes" id="UP001141806"/>
    </source>
</evidence>
<dbReference type="PROSITE" id="PS51352">
    <property type="entry name" value="THIOREDOXIN_2"/>
    <property type="match status" value="1"/>
</dbReference>
<dbReference type="Pfam" id="PF00085">
    <property type="entry name" value="Thioredoxin"/>
    <property type="match status" value="1"/>
</dbReference>
<dbReference type="CDD" id="cd02947">
    <property type="entry name" value="TRX_family"/>
    <property type="match status" value="1"/>
</dbReference>
<dbReference type="PANTHER" id="PTHR10438">
    <property type="entry name" value="THIOREDOXIN"/>
    <property type="match status" value="1"/>
</dbReference>
<dbReference type="InterPro" id="IPR050620">
    <property type="entry name" value="Thioredoxin_H-type-like"/>
</dbReference>
<dbReference type="AlphaFoldDB" id="A0A9Q0HIM2"/>
<accession>A0A9Q0HIM2</accession>
<comment type="caution">
    <text evidence="3">The sequence shown here is derived from an EMBL/GenBank/DDBJ whole genome shotgun (WGS) entry which is preliminary data.</text>
</comment>
<dbReference type="InterPro" id="IPR013766">
    <property type="entry name" value="Thioredoxin_domain"/>
</dbReference>
<keyword evidence="4" id="KW-1185">Reference proteome</keyword>
<dbReference type="EMBL" id="JAMYWD010000007">
    <property type="protein sequence ID" value="KAJ4964947.1"/>
    <property type="molecule type" value="Genomic_DNA"/>
</dbReference>
<dbReference type="InterPro" id="IPR036249">
    <property type="entry name" value="Thioredoxin-like_sf"/>
</dbReference>
<dbReference type="OrthoDB" id="10263751at2759"/>
<dbReference type="Gene3D" id="3.40.30.10">
    <property type="entry name" value="Glutaredoxin"/>
    <property type="match status" value="1"/>
</dbReference>
<organism evidence="3 4">
    <name type="scientific">Protea cynaroides</name>
    <dbReference type="NCBI Taxonomy" id="273540"/>
    <lineage>
        <taxon>Eukaryota</taxon>
        <taxon>Viridiplantae</taxon>
        <taxon>Streptophyta</taxon>
        <taxon>Embryophyta</taxon>
        <taxon>Tracheophyta</taxon>
        <taxon>Spermatophyta</taxon>
        <taxon>Magnoliopsida</taxon>
        <taxon>Proteales</taxon>
        <taxon>Proteaceae</taxon>
        <taxon>Protea</taxon>
    </lineage>
</organism>
<reference evidence="3" key="1">
    <citation type="journal article" date="2023" name="Plant J.">
        <title>The genome of the king protea, Protea cynaroides.</title>
        <authorList>
            <person name="Chang J."/>
            <person name="Duong T.A."/>
            <person name="Schoeman C."/>
            <person name="Ma X."/>
            <person name="Roodt D."/>
            <person name="Barker N."/>
            <person name="Li Z."/>
            <person name="Van de Peer Y."/>
            <person name="Mizrachi E."/>
        </authorList>
    </citation>
    <scope>NUCLEOTIDE SEQUENCE</scope>
    <source>
        <tissue evidence="3">Young leaves</tissue>
    </source>
</reference>
<dbReference type="PANTHER" id="PTHR10438:SF425">
    <property type="entry name" value="THIOREDOXIN H1"/>
    <property type="match status" value="1"/>
</dbReference>
<sequence>MAEGQVISCHTVEAWTEELQKGNKSKKLKFQRQGDEGNSNDKPAHVGRVVVVEFTASWSGHGRVIAPVLAELAQKLPGVTFLKVDIAELKSVATDWGVQGTPSLMFLKEGKIVDKIVGPNKDELKQKIQFHAAA</sequence>
<dbReference type="SUPFAM" id="SSF52833">
    <property type="entry name" value="Thioredoxin-like"/>
    <property type="match status" value="1"/>
</dbReference>
<proteinExistence type="predicted"/>
<protein>
    <recommendedName>
        <fullName evidence="2">Thioredoxin domain-containing protein</fullName>
    </recommendedName>
</protein>
<dbReference type="Proteomes" id="UP001141806">
    <property type="component" value="Unassembled WGS sequence"/>
</dbReference>
<feature type="region of interest" description="Disordered" evidence="1">
    <location>
        <begin position="24"/>
        <end position="43"/>
    </location>
</feature>
<evidence type="ECO:0000256" key="1">
    <source>
        <dbReference type="SAM" id="MobiDB-lite"/>
    </source>
</evidence>
<gene>
    <name evidence="3" type="ORF">NE237_016796</name>
</gene>
<evidence type="ECO:0000313" key="3">
    <source>
        <dbReference type="EMBL" id="KAJ4964947.1"/>
    </source>
</evidence>
<feature type="domain" description="Thioredoxin" evidence="2">
    <location>
        <begin position="19"/>
        <end position="133"/>
    </location>
</feature>
<name>A0A9Q0HIM2_9MAGN</name>
<evidence type="ECO:0000259" key="2">
    <source>
        <dbReference type="PROSITE" id="PS51352"/>
    </source>
</evidence>